<comment type="caution">
    <text evidence="1">The sequence shown here is derived from an EMBL/GenBank/DDBJ whole genome shotgun (WGS) entry which is preliminary data.</text>
</comment>
<reference evidence="1 2" key="1">
    <citation type="journal article" date="2024" name="G3 (Bethesda)">
        <title>Genome assembly of Hibiscus sabdariffa L. provides insights into metabolisms of medicinal natural products.</title>
        <authorList>
            <person name="Kim T."/>
        </authorList>
    </citation>
    <scope>NUCLEOTIDE SEQUENCE [LARGE SCALE GENOMIC DNA]</scope>
    <source>
        <strain evidence="1">TK-2024</strain>
        <tissue evidence="1">Old leaves</tissue>
    </source>
</reference>
<dbReference type="EMBL" id="JBBPBM010000024">
    <property type="protein sequence ID" value="KAK8541589.1"/>
    <property type="molecule type" value="Genomic_DNA"/>
</dbReference>
<evidence type="ECO:0000313" key="1">
    <source>
        <dbReference type="EMBL" id="KAK8541589.1"/>
    </source>
</evidence>
<sequence>MTLYFYAKMAYALWQEYSSDLFPWNRTYRIVGLRLLAIFRRQLNVSACMEEIPEPETASLFDWFWYPASIYSEAAASFAQ</sequence>
<organism evidence="1 2">
    <name type="scientific">Hibiscus sabdariffa</name>
    <name type="common">roselle</name>
    <dbReference type="NCBI Taxonomy" id="183260"/>
    <lineage>
        <taxon>Eukaryota</taxon>
        <taxon>Viridiplantae</taxon>
        <taxon>Streptophyta</taxon>
        <taxon>Embryophyta</taxon>
        <taxon>Tracheophyta</taxon>
        <taxon>Spermatophyta</taxon>
        <taxon>Magnoliopsida</taxon>
        <taxon>eudicotyledons</taxon>
        <taxon>Gunneridae</taxon>
        <taxon>Pentapetalae</taxon>
        <taxon>rosids</taxon>
        <taxon>malvids</taxon>
        <taxon>Malvales</taxon>
        <taxon>Malvaceae</taxon>
        <taxon>Malvoideae</taxon>
        <taxon>Hibiscus</taxon>
    </lineage>
</organism>
<gene>
    <name evidence="1" type="ORF">V6N12_014218</name>
</gene>
<accession>A0ABR2DJI7</accession>
<dbReference type="Proteomes" id="UP001472677">
    <property type="component" value="Unassembled WGS sequence"/>
</dbReference>
<protein>
    <submittedName>
        <fullName evidence="1">Uncharacterized protein</fullName>
    </submittedName>
</protein>
<name>A0ABR2DJI7_9ROSI</name>
<proteinExistence type="predicted"/>
<keyword evidence="2" id="KW-1185">Reference proteome</keyword>
<evidence type="ECO:0000313" key="2">
    <source>
        <dbReference type="Proteomes" id="UP001472677"/>
    </source>
</evidence>